<gene>
    <name evidence="1" type="ORF">PACLA_8A025559</name>
</gene>
<name>A0A7D9EDN2_PARCT</name>
<dbReference type="EMBL" id="CACRXK020005332">
    <property type="protein sequence ID" value="CAB4005852.1"/>
    <property type="molecule type" value="Genomic_DNA"/>
</dbReference>
<sequence>MSKSGSSSNSESETEVFGDIYEDYVGQGELEVENDFQHGRSEADTNNISNFTNVYMEEPLADEIWLNEYLKNKAEEERVGAKVWNSVPEYLRNLKKKDFTSKIHTLLIEIMNNEDDYVDLPMICRECLFDLIFNISWVHY</sequence>
<organism evidence="1 2">
    <name type="scientific">Paramuricea clavata</name>
    <name type="common">Red gorgonian</name>
    <name type="synonym">Violescent sea-whip</name>
    <dbReference type="NCBI Taxonomy" id="317549"/>
    <lineage>
        <taxon>Eukaryota</taxon>
        <taxon>Metazoa</taxon>
        <taxon>Cnidaria</taxon>
        <taxon>Anthozoa</taxon>
        <taxon>Octocorallia</taxon>
        <taxon>Malacalcyonacea</taxon>
        <taxon>Plexauridae</taxon>
        <taxon>Paramuricea</taxon>
    </lineage>
</organism>
<accession>A0A7D9EDN2</accession>
<reference evidence="1" key="1">
    <citation type="submission" date="2020-04" db="EMBL/GenBank/DDBJ databases">
        <authorList>
            <person name="Alioto T."/>
            <person name="Alioto T."/>
            <person name="Gomez Garrido J."/>
        </authorList>
    </citation>
    <scope>NUCLEOTIDE SEQUENCE</scope>
    <source>
        <strain evidence="1">A484AB</strain>
    </source>
</reference>
<keyword evidence="2" id="KW-1185">Reference proteome</keyword>
<protein>
    <submittedName>
        <fullName evidence="1">Uncharacterized protein</fullName>
    </submittedName>
</protein>
<evidence type="ECO:0000313" key="2">
    <source>
        <dbReference type="Proteomes" id="UP001152795"/>
    </source>
</evidence>
<dbReference type="Proteomes" id="UP001152795">
    <property type="component" value="Unassembled WGS sequence"/>
</dbReference>
<comment type="caution">
    <text evidence="1">The sequence shown here is derived from an EMBL/GenBank/DDBJ whole genome shotgun (WGS) entry which is preliminary data.</text>
</comment>
<proteinExistence type="predicted"/>
<dbReference type="AlphaFoldDB" id="A0A7D9EDN2"/>
<evidence type="ECO:0000313" key="1">
    <source>
        <dbReference type="EMBL" id="CAB4005852.1"/>
    </source>
</evidence>